<accession>A0ABT3SD09</accession>
<dbReference type="PANTHER" id="PTHR12922">
    <property type="entry name" value="UBIQUINONE BIOSYNTHESIS PROTEIN"/>
    <property type="match status" value="1"/>
</dbReference>
<proteinExistence type="predicted"/>
<evidence type="ECO:0000313" key="2">
    <source>
        <dbReference type="Proteomes" id="UP001300745"/>
    </source>
</evidence>
<reference evidence="1 2" key="1">
    <citation type="submission" date="2022-11" db="EMBL/GenBank/DDBJ databases">
        <title>Mycobacterium sp. nov.</title>
        <authorList>
            <person name="Papic B."/>
            <person name="Spicic S."/>
            <person name="Duvnjak S."/>
        </authorList>
    </citation>
    <scope>NUCLEOTIDE SEQUENCE [LARGE SCALE GENOMIC DNA]</scope>
    <source>
        <strain evidence="1 2">CVI_P4</strain>
    </source>
</reference>
<gene>
    <name evidence="1" type="ORF">ORI27_11790</name>
</gene>
<dbReference type="InterPro" id="IPR007715">
    <property type="entry name" value="Coq4"/>
</dbReference>
<dbReference type="Proteomes" id="UP001300745">
    <property type="component" value="Unassembled WGS sequence"/>
</dbReference>
<sequence length="264" mass="29422">MDIPRKMERYGQLRVGLRALTRIFGVKFNHDQVFETVIAFGFPTLEREFDKLTRLPQGRRLLRDKPDLMALLGDDDYLAALPPGSLGAAYRDFLRQHRLDAGVFDAASVIQPVIDRNGWDPDFGYMIACGTVLHDMFHVLGGPDPGGEIGNLGFHHGQLGQCRTTAVFGLILCAIIGGGSWRRKRRYWHEAVDRGRAADNLMAAPYEELLPLPLTEVRATLGIPPTDIAHPTGHFFTRWQLPASGIAPYEPWNYEASLVESAAT</sequence>
<dbReference type="PANTHER" id="PTHR12922:SF7">
    <property type="entry name" value="UBIQUINONE BIOSYNTHESIS PROTEIN COQ4 HOMOLOG, MITOCHONDRIAL"/>
    <property type="match status" value="1"/>
</dbReference>
<dbReference type="Pfam" id="PF05019">
    <property type="entry name" value="Coq4"/>
    <property type="match status" value="1"/>
</dbReference>
<dbReference type="RefSeq" id="WP_265997027.1">
    <property type="nucleotide sequence ID" value="NZ_JAPJDN010000008.1"/>
</dbReference>
<evidence type="ECO:0000313" key="1">
    <source>
        <dbReference type="EMBL" id="MCX2937388.1"/>
    </source>
</evidence>
<name>A0ABT3SD09_9MYCO</name>
<comment type="caution">
    <text evidence="1">The sequence shown here is derived from an EMBL/GenBank/DDBJ whole genome shotgun (WGS) entry which is preliminary data.</text>
</comment>
<protein>
    <submittedName>
        <fullName evidence="1">Coq4 family protein</fullName>
    </submittedName>
</protein>
<keyword evidence="2" id="KW-1185">Reference proteome</keyword>
<organism evidence="1 2">
    <name type="scientific">Mycobacterium pinniadriaticum</name>
    <dbReference type="NCBI Taxonomy" id="2994102"/>
    <lineage>
        <taxon>Bacteria</taxon>
        <taxon>Bacillati</taxon>
        <taxon>Actinomycetota</taxon>
        <taxon>Actinomycetes</taxon>
        <taxon>Mycobacteriales</taxon>
        <taxon>Mycobacteriaceae</taxon>
        <taxon>Mycobacterium</taxon>
    </lineage>
</organism>
<dbReference type="EMBL" id="JAPJDO010000008">
    <property type="protein sequence ID" value="MCX2937388.1"/>
    <property type="molecule type" value="Genomic_DNA"/>
</dbReference>